<accession>A0A437H132</accession>
<keyword evidence="3" id="KW-1185">Reference proteome</keyword>
<protein>
    <submittedName>
        <fullName evidence="2">Competence/damage-inducible protein A</fullName>
    </submittedName>
</protein>
<dbReference type="PANTHER" id="PTHR13939:SF0">
    <property type="entry name" value="NMN AMIDOHYDROLASE-LIKE PROTEIN YFAY"/>
    <property type="match status" value="1"/>
</dbReference>
<dbReference type="SUPFAM" id="SSF53218">
    <property type="entry name" value="Molybdenum cofactor biosynthesis proteins"/>
    <property type="match status" value="1"/>
</dbReference>
<dbReference type="InterPro" id="IPR056596">
    <property type="entry name" value="FLAD1_M"/>
</dbReference>
<feature type="domain" description="MoaB/Mog" evidence="1">
    <location>
        <begin position="10"/>
        <end position="172"/>
    </location>
</feature>
<reference evidence="2 3" key="1">
    <citation type="submission" date="2018-12" db="EMBL/GenBank/DDBJ databases">
        <title>Croceicoccus ponticola sp. nov., a lipolytic bacterium isolated from seawater.</title>
        <authorList>
            <person name="Yoon J.-H."/>
        </authorList>
    </citation>
    <scope>NUCLEOTIDE SEQUENCE [LARGE SCALE GENOMIC DNA]</scope>
    <source>
        <strain evidence="2 3">GM-16</strain>
    </source>
</reference>
<dbReference type="AlphaFoldDB" id="A0A437H132"/>
<dbReference type="PANTHER" id="PTHR13939">
    <property type="entry name" value="NICOTINAMIDE-NUCLEOTIDE AMIDOHYDROLASE PNCC"/>
    <property type="match status" value="1"/>
</dbReference>
<dbReference type="SMART" id="SM00852">
    <property type="entry name" value="MoCF_biosynth"/>
    <property type="match status" value="1"/>
</dbReference>
<proteinExistence type="predicted"/>
<dbReference type="Pfam" id="PF00994">
    <property type="entry name" value="MoCF_biosynth"/>
    <property type="match status" value="1"/>
</dbReference>
<name>A0A437H132_9SPHN</name>
<dbReference type="InterPro" id="IPR036425">
    <property type="entry name" value="MoaB/Mog-like_dom_sf"/>
</dbReference>
<dbReference type="InterPro" id="IPR001453">
    <property type="entry name" value="MoaB/Mog_dom"/>
</dbReference>
<dbReference type="EMBL" id="RXOL01000001">
    <property type="protein sequence ID" value="RVQ69357.1"/>
    <property type="molecule type" value="Genomic_DNA"/>
</dbReference>
<dbReference type="Proteomes" id="UP000283003">
    <property type="component" value="Unassembled WGS sequence"/>
</dbReference>
<organism evidence="2 3">
    <name type="scientific">Croceicoccus ponticola</name>
    <dbReference type="NCBI Taxonomy" id="2217664"/>
    <lineage>
        <taxon>Bacteria</taxon>
        <taxon>Pseudomonadati</taxon>
        <taxon>Pseudomonadota</taxon>
        <taxon>Alphaproteobacteria</taxon>
        <taxon>Sphingomonadales</taxon>
        <taxon>Erythrobacteraceae</taxon>
        <taxon>Croceicoccus</taxon>
    </lineage>
</organism>
<evidence type="ECO:0000259" key="1">
    <source>
        <dbReference type="SMART" id="SM00852"/>
    </source>
</evidence>
<comment type="caution">
    <text evidence="2">The sequence shown here is derived from an EMBL/GenBank/DDBJ whole genome shotgun (WGS) entry which is preliminary data.</text>
</comment>
<evidence type="ECO:0000313" key="2">
    <source>
        <dbReference type="EMBL" id="RVQ69357.1"/>
    </source>
</evidence>
<dbReference type="Pfam" id="PF24102">
    <property type="entry name" value="FLAD1_M"/>
    <property type="match status" value="1"/>
</dbReference>
<dbReference type="InterPro" id="IPR050101">
    <property type="entry name" value="CinA"/>
</dbReference>
<sequence length="252" mass="26814">MDDSRIWTAALVVIGDEILSGRTQDKNIAQIASWLGVQNIRLREVRVVPDVVDAIVEAVNTLRARNDYLFTTGGIGPTHDDITVDAVAEALGVDVVVHPEARAILENYYADKGGVNEGRLRMARVPDGADLIPNRYSGAPGIRIGNLHLMAGVPDITAGMLDALTGSLEGGAPLLSDTVGAWVPESEIAGLLMEVERAHEGSQIGSYPFFREGRVGANFVVRSTSPETVKSCIDSLCEGLGEMGYDFTPGGI</sequence>
<gene>
    <name evidence="2" type="ORF">EKN06_04010</name>
</gene>
<dbReference type="CDD" id="cd00885">
    <property type="entry name" value="cinA"/>
    <property type="match status" value="1"/>
</dbReference>
<dbReference type="OrthoDB" id="9801454at2"/>
<dbReference type="Gene3D" id="3.40.980.10">
    <property type="entry name" value="MoaB/Mog-like domain"/>
    <property type="match status" value="1"/>
</dbReference>
<evidence type="ECO:0000313" key="3">
    <source>
        <dbReference type="Proteomes" id="UP000283003"/>
    </source>
</evidence>